<comment type="caution">
    <text evidence="1">The sequence shown here is derived from an EMBL/GenBank/DDBJ whole genome shotgun (WGS) entry which is preliminary data.</text>
</comment>
<dbReference type="AlphaFoldDB" id="A0AA89BA60"/>
<keyword evidence="2" id="KW-1185">Reference proteome</keyword>
<dbReference type="EMBL" id="JAVXUP010000534">
    <property type="protein sequence ID" value="KAK3025711.1"/>
    <property type="molecule type" value="Genomic_DNA"/>
</dbReference>
<proteinExistence type="predicted"/>
<gene>
    <name evidence="1" type="ORF">RJ639_040924</name>
</gene>
<evidence type="ECO:0000313" key="1">
    <source>
        <dbReference type="EMBL" id="KAK3025711.1"/>
    </source>
</evidence>
<dbReference type="Proteomes" id="UP001188597">
    <property type="component" value="Unassembled WGS sequence"/>
</dbReference>
<reference evidence="1" key="1">
    <citation type="submission" date="2022-12" db="EMBL/GenBank/DDBJ databases">
        <title>Draft genome assemblies for two species of Escallonia (Escalloniales).</title>
        <authorList>
            <person name="Chanderbali A."/>
            <person name="Dervinis C."/>
            <person name="Anghel I."/>
            <person name="Soltis D."/>
            <person name="Soltis P."/>
            <person name="Zapata F."/>
        </authorList>
    </citation>
    <scope>NUCLEOTIDE SEQUENCE</scope>
    <source>
        <strain evidence="1">UCBG64.0493</strain>
        <tissue evidence="1">Leaf</tissue>
    </source>
</reference>
<sequence>MHLGYVSDTFQVGFVIVVLDGVSFLNEFPSPEEALTVLELEDWKFSSVAILLDLWNPLVGCLGGDHRPKFLRIRAVGVPLHLGWEMISRKIGDNCEGFIQADEATVGQSFLDLLKALSSIKTILLCIYGPQMSNPLVIESGSKPNFELILSKLQKISSLLPFLKYMSAVSDNQYFVRAGRHIIRGSSKTLSDNQELLGARVELKIPGNRVFNGPFRDSCASEFRFA</sequence>
<evidence type="ECO:0008006" key="3">
    <source>
        <dbReference type="Google" id="ProtNLM"/>
    </source>
</evidence>
<evidence type="ECO:0000313" key="2">
    <source>
        <dbReference type="Proteomes" id="UP001188597"/>
    </source>
</evidence>
<organism evidence="1 2">
    <name type="scientific">Escallonia herrerae</name>
    <dbReference type="NCBI Taxonomy" id="1293975"/>
    <lineage>
        <taxon>Eukaryota</taxon>
        <taxon>Viridiplantae</taxon>
        <taxon>Streptophyta</taxon>
        <taxon>Embryophyta</taxon>
        <taxon>Tracheophyta</taxon>
        <taxon>Spermatophyta</taxon>
        <taxon>Magnoliopsida</taxon>
        <taxon>eudicotyledons</taxon>
        <taxon>Gunneridae</taxon>
        <taxon>Pentapetalae</taxon>
        <taxon>asterids</taxon>
        <taxon>campanulids</taxon>
        <taxon>Escalloniales</taxon>
        <taxon>Escalloniaceae</taxon>
        <taxon>Escallonia</taxon>
    </lineage>
</organism>
<accession>A0AA89BA60</accession>
<protein>
    <recommendedName>
        <fullName evidence="3">MutS-like protein</fullName>
    </recommendedName>
</protein>
<name>A0AA89BA60_9ASTE</name>